<dbReference type="InterPro" id="IPR035979">
    <property type="entry name" value="RBD_domain_sf"/>
</dbReference>
<dbReference type="GO" id="GO:0006376">
    <property type="term" value="P:mRNA splice site recognition"/>
    <property type="evidence" value="ECO:0007669"/>
    <property type="project" value="TreeGrafter"/>
</dbReference>
<keyword evidence="1" id="KW-0472">Membrane</keyword>
<dbReference type="Proteomes" id="UP000015104">
    <property type="component" value="Unassembled WGS sequence"/>
</dbReference>
<sequence length="225" mass="26549">MFTKIEFTLNLLSSHLSRVFFDLEIVHLNIFKPILIPLISRINEILSSQRWPYCNNFKCTVIIPTLSDVTCWGKSYCYLHRNLPKNSLLIFNQSFGVINYQINQTLLIYVTLLVVVLRNMVGVEDIDDALDSKVTEQMCNSQGKKLKLLIHSIILSFYYNCNYNYYYYNFIFNQFNWFLVFYIFFYIITEAIVARDSLNGRFFGGRIVKAEIYDQTLYDEKDLSG</sequence>
<dbReference type="PANTHER" id="PTHR47330:SF1">
    <property type="entry name" value="POLY(U)-BINDING-SPLICING FACTOR PUF60"/>
    <property type="match status" value="1"/>
</dbReference>
<proteinExistence type="predicted"/>
<dbReference type="GO" id="GO:0071011">
    <property type="term" value="C:precatalytic spliceosome"/>
    <property type="evidence" value="ECO:0007669"/>
    <property type="project" value="TreeGrafter"/>
</dbReference>
<dbReference type="SUPFAM" id="SSF54928">
    <property type="entry name" value="RNA-binding domain, RBD"/>
    <property type="match status" value="1"/>
</dbReference>
<dbReference type="GO" id="GO:0000380">
    <property type="term" value="P:alternative mRNA splicing, via spliceosome"/>
    <property type="evidence" value="ECO:0007669"/>
    <property type="project" value="TreeGrafter"/>
</dbReference>
<dbReference type="Gene3D" id="3.30.70.330">
    <property type="match status" value="1"/>
</dbReference>
<dbReference type="InterPro" id="IPR012677">
    <property type="entry name" value="Nucleotide-bd_a/b_plait_sf"/>
</dbReference>
<dbReference type="eggNOG" id="KOG0124">
    <property type="taxonomic scope" value="Eukaryota"/>
</dbReference>
<evidence type="ECO:0000313" key="3">
    <source>
        <dbReference type="Proteomes" id="UP000015104"/>
    </source>
</evidence>
<name>T1KGW9_TETUR</name>
<dbReference type="InterPro" id="IPR051974">
    <property type="entry name" value="PUF60_regulator"/>
</dbReference>
<keyword evidence="3" id="KW-1185">Reference proteome</keyword>
<reference evidence="2" key="2">
    <citation type="submission" date="2015-06" db="UniProtKB">
        <authorList>
            <consortium name="EnsemblMetazoa"/>
        </authorList>
    </citation>
    <scope>IDENTIFICATION</scope>
</reference>
<keyword evidence="1" id="KW-0812">Transmembrane</keyword>
<evidence type="ECO:0000256" key="1">
    <source>
        <dbReference type="SAM" id="Phobius"/>
    </source>
</evidence>
<organism evidence="2 3">
    <name type="scientific">Tetranychus urticae</name>
    <name type="common">Two-spotted spider mite</name>
    <dbReference type="NCBI Taxonomy" id="32264"/>
    <lineage>
        <taxon>Eukaryota</taxon>
        <taxon>Metazoa</taxon>
        <taxon>Ecdysozoa</taxon>
        <taxon>Arthropoda</taxon>
        <taxon>Chelicerata</taxon>
        <taxon>Arachnida</taxon>
        <taxon>Acari</taxon>
        <taxon>Acariformes</taxon>
        <taxon>Trombidiformes</taxon>
        <taxon>Prostigmata</taxon>
        <taxon>Eleutherengona</taxon>
        <taxon>Raphignathae</taxon>
        <taxon>Tetranychoidea</taxon>
        <taxon>Tetranychidae</taxon>
        <taxon>Tetranychus</taxon>
    </lineage>
</organism>
<dbReference type="EnsemblMetazoa" id="tetur11g02290.1">
    <property type="protein sequence ID" value="tetur11g02290.1"/>
    <property type="gene ID" value="tetur11g02290"/>
</dbReference>
<reference evidence="3" key="1">
    <citation type="submission" date="2011-08" db="EMBL/GenBank/DDBJ databases">
        <authorList>
            <person name="Rombauts S."/>
        </authorList>
    </citation>
    <scope>NUCLEOTIDE SEQUENCE</scope>
    <source>
        <strain evidence="3">London</strain>
    </source>
</reference>
<evidence type="ECO:0000313" key="2">
    <source>
        <dbReference type="EnsemblMetazoa" id="tetur11g02290.1"/>
    </source>
</evidence>
<dbReference type="GO" id="GO:0003723">
    <property type="term" value="F:RNA binding"/>
    <property type="evidence" value="ECO:0007669"/>
    <property type="project" value="TreeGrafter"/>
</dbReference>
<dbReference type="GO" id="GO:0071013">
    <property type="term" value="C:catalytic step 2 spliceosome"/>
    <property type="evidence" value="ECO:0007669"/>
    <property type="project" value="TreeGrafter"/>
</dbReference>
<dbReference type="STRING" id="32264.T1KGW9"/>
<feature type="transmembrane region" description="Helical" evidence="1">
    <location>
        <begin position="174"/>
        <end position="193"/>
    </location>
</feature>
<feature type="transmembrane region" description="Helical" evidence="1">
    <location>
        <begin position="148"/>
        <end position="168"/>
    </location>
</feature>
<protein>
    <submittedName>
        <fullName evidence="2">Uncharacterized protein</fullName>
    </submittedName>
</protein>
<dbReference type="EMBL" id="CAEY01000071">
    <property type="status" value="NOT_ANNOTATED_CDS"/>
    <property type="molecule type" value="Genomic_DNA"/>
</dbReference>
<dbReference type="AlphaFoldDB" id="T1KGW9"/>
<dbReference type="GO" id="GO:0000381">
    <property type="term" value="P:regulation of alternative mRNA splicing, via spliceosome"/>
    <property type="evidence" value="ECO:0007669"/>
    <property type="project" value="TreeGrafter"/>
</dbReference>
<keyword evidence="1" id="KW-1133">Transmembrane helix</keyword>
<accession>T1KGW9</accession>
<dbReference type="HOGENOM" id="CLU_2018144_0_0_1"/>
<dbReference type="PANTHER" id="PTHR47330">
    <property type="entry name" value="POLY(U)-BINDING-SPLICING FACTOR PUF60-B-RELATED"/>
    <property type="match status" value="1"/>
</dbReference>